<dbReference type="RefSeq" id="WP_418159034.1">
    <property type="nucleotide sequence ID" value="NZ_JBBLZC010000006.1"/>
</dbReference>
<feature type="domain" description="ABC transporter" evidence="6">
    <location>
        <begin position="38"/>
        <end position="64"/>
    </location>
</feature>
<dbReference type="PANTHER" id="PTHR43790">
    <property type="entry name" value="CARBOHYDRATE TRANSPORT ATP-BINDING PROTEIN MG119-RELATED"/>
    <property type="match status" value="1"/>
</dbReference>
<keyword evidence="3" id="KW-0677">Repeat</keyword>
<dbReference type="Proteomes" id="UP001375743">
    <property type="component" value="Unassembled WGS sequence"/>
</dbReference>
<comment type="caution">
    <text evidence="7">The sequence shown here is derived from an EMBL/GenBank/DDBJ whole genome shotgun (WGS) entry which is preliminary data.</text>
</comment>
<dbReference type="Pfam" id="PF00005">
    <property type="entry name" value="ABC_tran"/>
    <property type="match status" value="1"/>
</dbReference>
<dbReference type="GO" id="GO:0005524">
    <property type="term" value="F:ATP binding"/>
    <property type="evidence" value="ECO:0007669"/>
    <property type="project" value="UniProtKB-KW"/>
</dbReference>
<dbReference type="InterPro" id="IPR003439">
    <property type="entry name" value="ABC_transporter-like_ATP-bd"/>
</dbReference>
<proteinExistence type="predicted"/>
<evidence type="ECO:0000256" key="4">
    <source>
        <dbReference type="ARBA" id="ARBA00022741"/>
    </source>
</evidence>
<dbReference type="EMBL" id="JBBLZC010000006">
    <property type="protein sequence ID" value="MEK0083192.1"/>
    <property type="molecule type" value="Genomic_DNA"/>
</dbReference>
<name>A0ABU8XT98_9PROT</name>
<keyword evidence="4" id="KW-0547">Nucleotide-binding</keyword>
<evidence type="ECO:0000313" key="7">
    <source>
        <dbReference type="EMBL" id="MEK0083192.1"/>
    </source>
</evidence>
<keyword evidence="1" id="KW-0813">Transport</keyword>
<keyword evidence="5 7" id="KW-0067">ATP-binding</keyword>
<evidence type="ECO:0000259" key="6">
    <source>
        <dbReference type="Pfam" id="PF00005"/>
    </source>
</evidence>
<reference evidence="7 8" key="1">
    <citation type="submission" date="2024-01" db="EMBL/GenBank/DDBJ databases">
        <title>Multi-omics insights into the function and evolution of sodium benzoate biodegradation pathways in Benzoatithermus flavus gen. nov., sp. nov. from hot spring.</title>
        <authorList>
            <person name="Hu C.-J."/>
            <person name="Li W.-J."/>
        </authorList>
    </citation>
    <scope>NUCLEOTIDE SEQUENCE [LARGE SCALE GENOMIC DNA]</scope>
    <source>
        <strain evidence="7 8">SYSU G07066</strain>
    </source>
</reference>
<sequence length="64" mass="6494">MPSATASTEASRPAGTPLPASYLEAEGITKRYPGVVALDGVQLEIRPGTVHALMGENGAGKSTL</sequence>
<accession>A0ABU8XT98</accession>
<organism evidence="7 8">
    <name type="scientific">Benzoatithermus flavus</name>
    <dbReference type="NCBI Taxonomy" id="3108223"/>
    <lineage>
        <taxon>Bacteria</taxon>
        <taxon>Pseudomonadati</taxon>
        <taxon>Pseudomonadota</taxon>
        <taxon>Alphaproteobacteria</taxon>
        <taxon>Geminicoccales</taxon>
        <taxon>Geminicoccaceae</taxon>
        <taxon>Benzoatithermus</taxon>
    </lineage>
</organism>
<dbReference type="InterPro" id="IPR050107">
    <property type="entry name" value="ABC_carbohydrate_import_ATPase"/>
</dbReference>
<gene>
    <name evidence="7" type="ORF">U1T56_08510</name>
</gene>
<evidence type="ECO:0000313" key="8">
    <source>
        <dbReference type="Proteomes" id="UP001375743"/>
    </source>
</evidence>
<dbReference type="InterPro" id="IPR027417">
    <property type="entry name" value="P-loop_NTPase"/>
</dbReference>
<evidence type="ECO:0000256" key="2">
    <source>
        <dbReference type="ARBA" id="ARBA00022597"/>
    </source>
</evidence>
<dbReference type="Gene3D" id="3.40.50.300">
    <property type="entry name" value="P-loop containing nucleotide triphosphate hydrolases"/>
    <property type="match status" value="1"/>
</dbReference>
<feature type="non-terminal residue" evidence="7">
    <location>
        <position position="64"/>
    </location>
</feature>
<keyword evidence="2" id="KW-0762">Sugar transport</keyword>
<protein>
    <submittedName>
        <fullName evidence="7">ATP-binding cassette domain-containing protein</fullName>
    </submittedName>
</protein>
<evidence type="ECO:0000256" key="1">
    <source>
        <dbReference type="ARBA" id="ARBA00022448"/>
    </source>
</evidence>
<dbReference type="PANTHER" id="PTHR43790:SF9">
    <property type="entry name" value="GALACTOFURANOSE TRANSPORTER ATP-BINDING PROTEIN YTFR"/>
    <property type="match status" value="1"/>
</dbReference>
<keyword evidence="8" id="KW-1185">Reference proteome</keyword>
<evidence type="ECO:0000256" key="3">
    <source>
        <dbReference type="ARBA" id="ARBA00022737"/>
    </source>
</evidence>
<dbReference type="SUPFAM" id="SSF52540">
    <property type="entry name" value="P-loop containing nucleoside triphosphate hydrolases"/>
    <property type="match status" value="1"/>
</dbReference>
<evidence type="ECO:0000256" key="5">
    <source>
        <dbReference type="ARBA" id="ARBA00022840"/>
    </source>
</evidence>